<evidence type="ECO:0000313" key="2">
    <source>
        <dbReference type="EMBL" id="MBY8883693.1"/>
    </source>
</evidence>
<dbReference type="Proteomes" id="UP001198565">
    <property type="component" value="Unassembled WGS sequence"/>
</dbReference>
<feature type="transmembrane region" description="Helical" evidence="1">
    <location>
        <begin position="29"/>
        <end position="47"/>
    </location>
</feature>
<keyword evidence="1" id="KW-0812">Transmembrane</keyword>
<keyword evidence="3" id="KW-1185">Reference proteome</keyword>
<sequence>MVRILAEVVLVGVPPVCWAALARTRAVAVGVGVVLLVAAALLGSELSGLLPQRPRAESIVGYAPLVAVMIGVGVLAERRLRGRRPPSDRARSATVVLCGYLATVLLLFTPYYLFFGLRDARMPSTDLVLPLPTGYAVASDSGTGPQACGSEVCSRLLSVTGPQGQPAEATAAALREWLTARHGWRLDAAGSGTRRIGWLLDHRSTSVDVRVTGRRVWMELECGDDWH</sequence>
<evidence type="ECO:0000256" key="1">
    <source>
        <dbReference type="SAM" id="Phobius"/>
    </source>
</evidence>
<feature type="transmembrane region" description="Helical" evidence="1">
    <location>
        <begin position="92"/>
        <end position="114"/>
    </location>
</feature>
<organism evidence="2 3">
    <name type="scientific">Streptantibioticus parmotrematis</name>
    <dbReference type="NCBI Taxonomy" id="2873249"/>
    <lineage>
        <taxon>Bacteria</taxon>
        <taxon>Bacillati</taxon>
        <taxon>Actinomycetota</taxon>
        <taxon>Actinomycetes</taxon>
        <taxon>Kitasatosporales</taxon>
        <taxon>Streptomycetaceae</taxon>
        <taxon>Streptantibioticus</taxon>
    </lineage>
</organism>
<feature type="transmembrane region" description="Helical" evidence="1">
    <location>
        <begin position="59"/>
        <end position="76"/>
    </location>
</feature>
<gene>
    <name evidence="2" type="ORF">K7472_02380</name>
</gene>
<evidence type="ECO:0000313" key="3">
    <source>
        <dbReference type="Proteomes" id="UP001198565"/>
    </source>
</evidence>
<keyword evidence="1" id="KW-1133">Transmembrane helix</keyword>
<proteinExistence type="predicted"/>
<protein>
    <submittedName>
        <fullName evidence="2">Uncharacterized protein</fullName>
    </submittedName>
</protein>
<name>A0ABS7QKI8_9ACTN</name>
<accession>A0ABS7QKI8</accession>
<keyword evidence="1" id="KW-0472">Membrane</keyword>
<dbReference type="RefSeq" id="WP_222973401.1">
    <property type="nucleotide sequence ID" value="NZ_JAINVZ010000001.1"/>
</dbReference>
<dbReference type="EMBL" id="JAINVZ010000001">
    <property type="protein sequence ID" value="MBY8883693.1"/>
    <property type="molecule type" value="Genomic_DNA"/>
</dbReference>
<reference evidence="2 3" key="1">
    <citation type="submission" date="2021-08" db="EMBL/GenBank/DDBJ databases">
        <title>Streptomyces sp. PTM05 isolated from lichen.</title>
        <authorList>
            <person name="Somphong A."/>
            <person name="Phongsopitanun W."/>
            <person name="Tanasupawat S."/>
        </authorList>
    </citation>
    <scope>NUCLEOTIDE SEQUENCE [LARGE SCALE GENOMIC DNA]</scope>
    <source>
        <strain evidence="2 3">Ptm05</strain>
    </source>
</reference>
<comment type="caution">
    <text evidence="2">The sequence shown here is derived from an EMBL/GenBank/DDBJ whole genome shotgun (WGS) entry which is preliminary data.</text>
</comment>